<feature type="compositionally biased region" description="Gly residues" evidence="1">
    <location>
        <begin position="13"/>
        <end position="24"/>
    </location>
</feature>
<feature type="transmembrane region" description="Helical" evidence="2">
    <location>
        <begin position="367"/>
        <end position="383"/>
    </location>
</feature>
<accession>A0ABQ2MHH5</accession>
<dbReference type="PANTHER" id="PTHR36840:SF1">
    <property type="entry name" value="BLL5714 PROTEIN"/>
    <property type="match status" value="1"/>
</dbReference>
<keyword evidence="4" id="KW-1185">Reference proteome</keyword>
<evidence type="ECO:0000256" key="1">
    <source>
        <dbReference type="SAM" id="MobiDB-lite"/>
    </source>
</evidence>
<feature type="transmembrane region" description="Helical" evidence="2">
    <location>
        <begin position="197"/>
        <end position="214"/>
    </location>
</feature>
<name>A0ABQ2MHH5_9ACTN</name>
<organism evidence="3 4">
    <name type="scientific">Streptomyces lasiicapitis</name>
    <dbReference type="NCBI Taxonomy" id="1923961"/>
    <lineage>
        <taxon>Bacteria</taxon>
        <taxon>Bacillati</taxon>
        <taxon>Actinomycetota</taxon>
        <taxon>Actinomycetes</taxon>
        <taxon>Kitasatosporales</taxon>
        <taxon>Streptomycetaceae</taxon>
        <taxon>Streptomyces</taxon>
    </lineage>
</organism>
<feature type="transmembrane region" description="Helical" evidence="2">
    <location>
        <begin position="172"/>
        <end position="191"/>
    </location>
</feature>
<proteinExistence type="predicted"/>
<feature type="transmembrane region" description="Helical" evidence="2">
    <location>
        <begin position="389"/>
        <end position="407"/>
    </location>
</feature>
<feature type="transmembrane region" description="Helical" evidence="2">
    <location>
        <begin position="297"/>
        <end position="318"/>
    </location>
</feature>
<gene>
    <name evidence="3" type="ORF">GCM10012286_54990</name>
</gene>
<feature type="transmembrane region" description="Helical" evidence="2">
    <location>
        <begin position="81"/>
        <end position="102"/>
    </location>
</feature>
<feature type="transmembrane region" description="Helical" evidence="2">
    <location>
        <begin position="267"/>
        <end position="285"/>
    </location>
</feature>
<dbReference type="Pfam" id="PF06772">
    <property type="entry name" value="LtrA"/>
    <property type="match status" value="1"/>
</dbReference>
<dbReference type="InterPro" id="IPR010640">
    <property type="entry name" value="Low_temperature_requirement_A"/>
</dbReference>
<feature type="transmembrane region" description="Helical" evidence="2">
    <location>
        <begin position="140"/>
        <end position="160"/>
    </location>
</feature>
<dbReference type="PANTHER" id="PTHR36840">
    <property type="entry name" value="BLL5714 PROTEIN"/>
    <property type="match status" value="1"/>
</dbReference>
<feature type="transmembrane region" description="Helical" evidence="2">
    <location>
        <begin position="338"/>
        <end position="355"/>
    </location>
</feature>
<comment type="caution">
    <text evidence="3">The sequence shown here is derived from an EMBL/GenBank/DDBJ whole genome shotgun (WGS) entry which is preliminary data.</text>
</comment>
<keyword evidence="2" id="KW-0472">Membrane</keyword>
<feature type="transmembrane region" description="Helical" evidence="2">
    <location>
        <begin position="234"/>
        <end position="255"/>
    </location>
</feature>
<keyword evidence="2" id="KW-1133">Transmembrane helix</keyword>
<keyword evidence="2" id="KW-0812">Transmembrane</keyword>
<sequence>MGEDTPSEHIPGGPSGHIPGGAGHGRTVVPLVRMRPRRPDEEHRAATPLELLFDLCFVVAAGQAGARLVHALAEGDTGHGITGYLLVFFAIWWAWVNFTWFASAYDTDDVPYRLATLVQMAGVLVLAAGIPRAFDDGEYGVAITGYLIMRVALTLQWLRAARGERGAGRTAALRYAAGLALAQAAWVVLVLLPDAAWAWGFGPLVAVEIAVPLVAERSRRTPWHPHHIAERYGLFTLIMLGESIAAATVAVRTALDDSAALDELLPIAAAGLVLVFAAFWIYFAVPIHEYLVSNRQAFVWALGHYVILGSAAAIGAGIEVAVEQATHHAHISTRAASFAVTVPTALFMISTWAVHSRHFKVGAAQQLVLPVGAVLVLAASFAGKWAVPLAALAAACTVAAGLWLAVVRPDQDGSGVRRRRDATG</sequence>
<evidence type="ECO:0000313" key="4">
    <source>
        <dbReference type="Proteomes" id="UP000656881"/>
    </source>
</evidence>
<protein>
    <submittedName>
        <fullName evidence="3">Membrane protein</fullName>
    </submittedName>
</protein>
<dbReference type="EMBL" id="BMNG01000012">
    <property type="protein sequence ID" value="GGO51688.1"/>
    <property type="molecule type" value="Genomic_DNA"/>
</dbReference>
<feature type="region of interest" description="Disordered" evidence="1">
    <location>
        <begin position="1"/>
        <end position="24"/>
    </location>
</feature>
<evidence type="ECO:0000313" key="3">
    <source>
        <dbReference type="EMBL" id="GGO51688.1"/>
    </source>
</evidence>
<reference evidence="4" key="1">
    <citation type="journal article" date="2019" name="Int. J. Syst. Evol. Microbiol.">
        <title>The Global Catalogue of Microorganisms (GCM) 10K type strain sequencing project: providing services to taxonomists for standard genome sequencing and annotation.</title>
        <authorList>
            <consortium name="The Broad Institute Genomics Platform"/>
            <consortium name="The Broad Institute Genome Sequencing Center for Infectious Disease"/>
            <person name="Wu L."/>
            <person name="Ma J."/>
        </authorList>
    </citation>
    <scope>NUCLEOTIDE SEQUENCE [LARGE SCALE GENOMIC DNA]</scope>
    <source>
        <strain evidence="4">CGMCC 4.7349</strain>
    </source>
</reference>
<dbReference type="Proteomes" id="UP000656881">
    <property type="component" value="Unassembled WGS sequence"/>
</dbReference>
<feature type="transmembrane region" description="Helical" evidence="2">
    <location>
        <begin position="114"/>
        <end position="134"/>
    </location>
</feature>
<evidence type="ECO:0000256" key="2">
    <source>
        <dbReference type="SAM" id="Phobius"/>
    </source>
</evidence>